<keyword evidence="3" id="KW-0813">Transport</keyword>
<accession>A0ABT0DAT8</accession>
<evidence type="ECO:0000256" key="4">
    <source>
        <dbReference type="ARBA" id="ARBA00022475"/>
    </source>
</evidence>
<organism evidence="9 10">
    <name type="scientific">Ancylobacter crimeensis</name>
    <dbReference type="NCBI Taxonomy" id="2579147"/>
    <lineage>
        <taxon>Bacteria</taxon>
        <taxon>Pseudomonadati</taxon>
        <taxon>Pseudomonadota</taxon>
        <taxon>Alphaproteobacteria</taxon>
        <taxon>Hyphomicrobiales</taxon>
        <taxon>Xanthobacteraceae</taxon>
        <taxon>Ancylobacter</taxon>
    </lineage>
</organism>
<comment type="caution">
    <text evidence="9">The sequence shown here is derived from an EMBL/GenBank/DDBJ whole genome shotgun (WGS) entry which is preliminary data.</text>
</comment>
<keyword evidence="4 8" id="KW-1003">Cell membrane</keyword>
<comment type="similarity">
    <text evidence="2 8">Belongs to the 4-toluene sulfonate uptake permease (TSUP) (TC 2.A.102) family.</text>
</comment>
<keyword evidence="10" id="KW-1185">Reference proteome</keyword>
<dbReference type="PANTHER" id="PTHR30269">
    <property type="entry name" value="TRANSMEMBRANE PROTEIN YFCA"/>
    <property type="match status" value="1"/>
</dbReference>
<proteinExistence type="inferred from homology"/>
<keyword evidence="6 8" id="KW-1133">Transmembrane helix</keyword>
<protein>
    <recommendedName>
        <fullName evidence="8">Probable membrane transporter protein</fullName>
    </recommendedName>
</protein>
<sequence length="249" mass="26463">MDPSVTFWLAALAAAFAVGMGKGGVPMIGTLSVPIMSLVMHPIPAAGLLLPVYVVSDLFGVIAYRREFSARNVAIFVPSAAIGILIGWASASVVSEAAVMVMVGSIGLAFCLVRWFGASREARPADVPRGMFWGTVSGFTSFVTHGGAPPFQMYVVPQRLPKMVYAGTSTLTFAAINWMKVPAYWALGELNLANLETAALLLPVAIAATYVGVWATRRIPDGLFYRLIMAALFLLSLKILHDGVIGLLS</sequence>
<keyword evidence="7 8" id="KW-0472">Membrane</keyword>
<feature type="transmembrane region" description="Helical" evidence="8">
    <location>
        <begin position="45"/>
        <end position="64"/>
    </location>
</feature>
<evidence type="ECO:0000256" key="8">
    <source>
        <dbReference type="RuleBase" id="RU363041"/>
    </source>
</evidence>
<comment type="subcellular location">
    <subcellularLocation>
        <location evidence="1 8">Cell membrane</location>
        <topology evidence="1 8">Multi-pass membrane protein</topology>
    </subcellularLocation>
</comment>
<dbReference type="InterPro" id="IPR002781">
    <property type="entry name" value="TM_pro_TauE-like"/>
</dbReference>
<dbReference type="Proteomes" id="UP001203284">
    <property type="component" value="Unassembled WGS sequence"/>
</dbReference>
<evidence type="ECO:0000313" key="10">
    <source>
        <dbReference type="Proteomes" id="UP001203284"/>
    </source>
</evidence>
<keyword evidence="5 8" id="KW-0812">Transmembrane</keyword>
<gene>
    <name evidence="9" type="ORF">MWN34_09105</name>
</gene>
<dbReference type="PANTHER" id="PTHR30269:SF37">
    <property type="entry name" value="MEMBRANE TRANSPORTER PROTEIN"/>
    <property type="match status" value="1"/>
</dbReference>
<feature type="transmembrane region" description="Helical" evidence="8">
    <location>
        <begin position="223"/>
        <end position="241"/>
    </location>
</feature>
<evidence type="ECO:0000256" key="5">
    <source>
        <dbReference type="ARBA" id="ARBA00022692"/>
    </source>
</evidence>
<evidence type="ECO:0000256" key="6">
    <source>
        <dbReference type="ARBA" id="ARBA00022989"/>
    </source>
</evidence>
<dbReference type="Pfam" id="PF01925">
    <property type="entry name" value="TauE"/>
    <property type="match status" value="1"/>
</dbReference>
<evidence type="ECO:0000256" key="1">
    <source>
        <dbReference type="ARBA" id="ARBA00004651"/>
    </source>
</evidence>
<reference evidence="9 10" key="1">
    <citation type="submission" date="2022-04" db="EMBL/GenBank/DDBJ databases">
        <authorList>
            <person name="Grouzdev D.S."/>
            <person name="Pantiukh K.S."/>
            <person name="Krutkina M.S."/>
        </authorList>
    </citation>
    <scope>NUCLEOTIDE SEQUENCE [LARGE SCALE GENOMIC DNA]</scope>
    <source>
        <strain evidence="9 10">6x-1</strain>
    </source>
</reference>
<name>A0ABT0DAT8_9HYPH</name>
<feature type="transmembrane region" description="Helical" evidence="8">
    <location>
        <begin position="197"/>
        <end position="216"/>
    </location>
</feature>
<evidence type="ECO:0000256" key="2">
    <source>
        <dbReference type="ARBA" id="ARBA00009142"/>
    </source>
</evidence>
<dbReference type="RefSeq" id="WP_247028657.1">
    <property type="nucleotide sequence ID" value="NZ_JALKCH010000005.1"/>
</dbReference>
<feature type="transmembrane region" description="Helical" evidence="8">
    <location>
        <begin position="97"/>
        <end position="116"/>
    </location>
</feature>
<dbReference type="EMBL" id="JALKCH010000005">
    <property type="protein sequence ID" value="MCK0197069.1"/>
    <property type="molecule type" value="Genomic_DNA"/>
</dbReference>
<evidence type="ECO:0000313" key="9">
    <source>
        <dbReference type="EMBL" id="MCK0197069.1"/>
    </source>
</evidence>
<feature type="transmembrane region" description="Helical" evidence="8">
    <location>
        <begin position="73"/>
        <end position="91"/>
    </location>
</feature>
<evidence type="ECO:0000256" key="7">
    <source>
        <dbReference type="ARBA" id="ARBA00023136"/>
    </source>
</evidence>
<dbReference type="InterPro" id="IPR052017">
    <property type="entry name" value="TSUP"/>
</dbReference>
<evidence type="ECO:0000256" key="3">
    <source>
        <dbReference type="ARBA" id="ARBA00022448"/>
    </source>
</evidence>